<evidence type="ECO:0000256" key="5">
    <source>
        <dbReference type="ARBA" id="ARBA00022989"/>
    </source>
</evidence>
<evidence type="ECO:0000256" key="2">
    <source>
        <dbReference type="ARBA" id="ARBA00022448"/>
    </source>
</evidence>
<dbReference type="InterPro" id="IPR050366">
    <property type="entry name" value="BP-dependent_transpt_permease"/>
</dbReference>
<keyword evidence="2 7" id="KW-0813">Transport</keyword>
<evidence type="ECO:0000313" key="10">
    <source>
        <dbReference type="Proteomes" id="UP001157034"/>
    </source>
</evidence>
<feature type="transmembrane region" description="Helical" evidence="7">
    <location>
        <begin position="212"/>
        <end position="233"/>
    </location>
</feature>
<dbReference type="Pfam" id="PF00528">
    <property type="entry name" value="BPD_transp_1"/>
    <property type="match status" value="1"/>
</dbReference>
<accession>A0ABQ6K2C5</accession>
<comment type="similarity">
    <text evidence="7">Belongs to the binding-protein-dependent transport system permease family.</text>
</comment>
<comment type="subcellular location">
    <subcellularLocation>
        <location evidence="1 7">Cell membrane</location>
        <topology evidence="1 7">Multi-pass membrane protein</topology>
    </subcellularLocation>
</comment>
<keyword evidence="4 7" id="KW-0812">Transmembrane</keyword>
<evidence type="ECO:0000256" key="7">
    <source>
        <dbReference type="RuleBase" id="RU363032"/>
    </source>
</evidence>
<dbReference type="InterPro" id="IPR035906">
    <property type="entry name" value="MetI-like_sf"/>
</dbReference>
<name>A0ABQ6K2C5_9MICO</name>
<organism evidence="9 10">
    <name type="scientific">Pseudolysinimonas kribbensis</name>
    <dbReference type="NCBI Taxonomy" id="433641"/>
    <lineage>
        <taxon>Bacteria</taxon>
        <taxon>Bacillati</taxon>
        <taxon>Actinomycetota</taxon>
        <taxon>Actinomycetes</taxon>
        <taxon>Micrococcales</taxon>
        <taxon>Microbacteriaceae</taxon>
        <taxon>Pseudolysinimonas</taxon>
    </lineage>
</organism>
<reference evidence="10" key="1">
    <citation type="journal article" date="2019" name="Int. J. Syst. Evol. Microbiol.">
        <title>The Global Catalogue of Microorganisms (GCM) 10K type strain sequencing project: providing services to taxonomists for standard genome sequencing and annotation.</title>
        <authorList>
            <consortium name="The Broad Institute Genomics Platform"/>
            <consortium name="The Broad Institute Genome Sequencing Center for Infectious Disease"/>
            <person name="Wu L."/>
            <person name="Ma J."/>
        </authorList>
    </citation>
    <scope>NUCLEOTIDE SEQUENCE [LARGE SCALE GENOMIC DNA]</scope>
    <source>
        <strain evidence="10">NBRC 108894</strain>
    </source>
</reference>
<dbReference type="Pfam" id="PF12911">
    <property type="entry name" value="OppC_N"/>
    <property type="match status" value="1"/>
</dbReference>
<evidence type="ECO:0000256" key="4">
    <source>
        <dbReference type="ARBA" id="ARBA00022692"/>
    </source>
</evidence>
<feature type="transmembrane region" description="Helical" evidence="7">
    <location>
        <begin position="101"/>
        <end position="128"/>
    </location>
</feature>
<dbReference type="EMBL" id="BSVB01000001">
    <property type="protein sequence ID" value="GMA94767.1"/>
    <property type="molecule type" value="Genomic_DNA"/>
</dbReference>
<evidence type="ECO:0000313" key="9">
    <source>
        <dbReference type="EMBL" id="GMA94767.1"/>
    </source>
</evidence>
<evidence type="ECO:0000256" key="1">
    <source>
        <dbReference type="ARBA" id="ARBA00004651"/>
    </source>
</evidence>
<gene>
    <name evidence="9" type="primary">oppC</name>
    <name evidence="9" type="ORF">GCM10025881_15910</name>
</gene>
<protein>
    <submittedName>
        <fullName evidence="9">Peptide ABC transporter permease</fullName>
    </submittedName>
</protein>
<keyword evidence="6 7" id="KW-0472">Membrane</keyword>
<dbReference type="InterPro" id="IPR000515">
    <property type="entry name" value="MetI-like"/>
</dbReference>
<dbReference type="Gene3D" id="1.10.3720.10">
    <property type="entry name" value="MetI-like"/>
    <property type="match status" value="1"/>
</dbReference>
<keyword evidence="10" id="KW-1185">Reference proteome</keyword>
<comment type="caution">
    <text evidence="9">The sequence shown here is derived from an EMBL/GenBank/DDBJ whole genome shotgun (WGS) entry which is preliminary data.</text>
</comment>
<dbReference type="PANTHER" id="PTHR43386:SF1">
    <property type="entry name" value="D,D-DIPEPTIDE TRANSPORT SYSTEM PERMEASE PROTEIN DDPC-RELATED"/>
    <property type="match status" value="1"/>
</dbReference>
<evidence type="ECO:0000259" key="8">
    <source>
        <dbReference type="PROSITE" id="PS50928"/>
    </source>
</evidence>
<feature type="transmembrane region" description="Helical" evidence="7">
    <location>
        <begin position="38"/>
        <end position="59"/>
    </location>
</feature>
<proteinExistence type="inferred from homology"/>
<dbReference type="PROSITE" id="PS50928">
    <property type="entry name" value="ABC_TM1"/>
    <property type="match status" value="1"/>
</dbReference>
<dbReference type="InterPro" id="IPR025966">
    <property type="entry name" value="OppC_N"/>
</dbReference>
<sequence>MTTTNLPSGPSAAPIRSSRRGLVPPGRLALRRYVRNPAAVAGAVVLLVMVLAVVFGPMLSPYSPDVGELITARSAPSAAHWLGTDAIGRDQLARVFAGGRVSLTVGFLAALLAVVVGTLVGTLSGWFGGVADAVISRIIDILLSVPPVLVIIVFAGILGPSVPMLIIVFAALLWPQSARIARGVVLSLREQEFVQAARVLGSRTAYIVVRHLIPGVLPAVVVAATILVADAVLSEAAVSFLGAGVQPPQASWGNMLNDSKSITVLSSMPWLWLPPGIAIFATVLSTMAIGDGVRDAIDTRRNA</sequence>
<evidence type="ECO:0000256" key="3">
    <source>
        <dbReference type="ARBA" id="ARBA00022475"/>
    </source>
</evidence>
<keyword evidence="5 7" id="KW-1133">Transmembrane helix</keyword>
<feature type="domain" description="ABC transmembrane type-1" evidence="8">
    <location>
        <begin position="99"/>
        <end position="290"/>
    </location>
</feature>
<keyword evidence="3" id="KW-1003">Cell membrane</keyword>
<dbReference type="SUPFAM" id="SSF161098">
    <property type="entry name" value="MetI-like"/>
    <property type="match status" value="1"/>
</dbReference>
<dbReference type="PANTHER" id="PTHR43386">
    <property type="entry name" value="OLIGOPEPTIDE TRANSPORT SYSTEM PERMEASE PROTEIN APPC"/>
    <property type="match status" value="1"/>
</dbReference>
<evidence type="ECO:0000256" key="6">
    <source>
        <dbReference type="ARBA" id="ARBA00023136"/>
    </source>
</evidence>
<dbReference type="CDD" id="cd06261">
    <property type="entry name" value="TM_PBP2"/>
    <property type="match status" value="1"/>
</dbReference>
<feature type="transmembrane region" description="Helical" evidence="7">
    <location>
        <begin position="148"/>
        <end position="174"/>
    </location>
</feature>
<feature type="transmembrane region" description="Helical" evidence="7">
    <location>
        <begin position="270"/>
        <end position="290"/>
    </location>
</feature>
<dbReference type="RefSeq" id="WP_284253660.1">
    <property type="nucleotide sequence ID" value="NZ_BAAAQO010000002.1"/>
</dbReference>
<dbReference type="Proteomes" id="UP001157034">
    <property type="component" value="Unassembled WGS sequence"/>
</dbReference>